<gene>
    <name evidence="3" type="ORF">C448_15431</name>
</gene>
<comment type="caution">
    <text evidence="3">The sequence shown here is derived from an EMBL/GenBank/DDBJ whole genome shotgun (WGS) entry which is preliminary data.</text>
</comment>
<feature type="domain" description="LTD" evidence="2">
    <location>
        <begin position="95"/>
        <end position="228"/>
    </location>
</feature>
<dbReference type="InterPro" id="IPR001322">
    <property type="entry name" value="Lamin_tail_dom"/>
</dbReference>
<dbReference type="SUPFAM" id="SSF74853">
    <property type="entry name" value="Lamin A/C globular tail domain"/>
    <property type="match status" value="1"/>
</dbReference>
<dbReference type="AlphaFoldDB" id="M0LZB5"/>
<protein>
    <submittedName>
        <fullName evidence="3">Endonuclease</fullName>
    </submittedName>
</protein>
<accession>M0LZB5</accession>
<dbReference type="Proteomes" id="UP000011568">
    <property type="component" value="Unassembled WGS sequence"/>
</dbReference>
<evidence type="ECO:0000313" key="3">
    <source>
        <dbReference type="EMBL" id="EMA38912.1"/>
    </source>
</evidence>
<keyword evidence="4" id="KW-1185">Reference proteome</keyword>
<sequence>MSDSTDSFGRRTFLYGAGSITLTSVLAGCSGGSSGDNGSGNGTGTEGGAATEAATDTESGTELTDSDTDTDTDTETETDSDTETDAETETDADTDTGTETEESETDDDDDDENYGGRDSERLTYGEIRQQPPSTLDNLNQEYVELINASGSTIDLSGYTLTYGDGAKYTFDDGFQLDVDQPVTVHTGSGDDSDTDVYVGRDEVALDYQGPDKVTVKNADGTVVLEATA</sequence>
<evidence type="ECO:0000313" key="4">
    <source>
        <dbReference type="Proteomes" id="UP000011568"/>
    </source>
</evidence>
<keyword evidence="3" id="KW-0540">Nuclease</keyword>
<organism evidence="3 4">
    <name type="scientific">Halococcus morrhuae DSM 1307</name>
    <dbReference type="NCBI Taxonomy" id="931277"/>
    <lineage>
        <taxon>Archaea</taxon>
        <taxon>Methanobacteriati</taxon>
        <taxon>Methanobacteriota</taxon>
        <taxon>Stenosarchaea group</taxon>
        <taxon>Halobacteria</taxon>
        <taxon>Halobacteriales</taxon>
        <taxon>Halococcaceae</taxon>
        <taxon>Halococcus</taxon>
    </lineage>
</organism>
<evidence type="ECO:0000259" key="2">
    <source>
        <dbReference type="PROSITE" id="PS51841"/>
    </source>
</evidence>
<keyword evidence="3" id="KW-0378">Hydrolase</keyword>
<dbReference type="EMBL" id="AOMC01000166">
    <property type="protein sequence ID" value="EMA38912.1"/>
    <property type="molecule type" value="Genomic_DNA"/>
</dbReference>
<dbReference type="Pfam" id="PF00932">
    <property type="entry name" value="LTD"/>
    <property type="match status" value="1"/>
</dbReference>
<dbReference type="InterPro" id="IPR036415">
    <property type="entry name" value="Lamin_tail_dom_sf"/>
</dbReference>
<dbReference type="Gene3D" id="2.60.40.1260">
    <property type="entry name" value="Lamin Tail domain"/>
    <property type="match status" value="1"/>
</dbReference>
<feature type="compositionally biased region" description="Acidic residues" evidence="1">
    <location>
        <begin position="64"/>
        <end position="113"/>
    </location>
</feature>
<reference evidence="3 4" key="1">
    <citation type="journal article" date="2014" name="PLoS Genet.">
        <title>Phylogenetically driven sequencing of extremely halophilic archaea reveals strategies for static and dynamic osmo-response.</title>
        <authorList>
            <person name="Becker E.A."/>
            <person name="Seitzer P.M."/>
            <person name="Tritt A."/>
            <person name="Larsen D."/>
            <person name="Krusor M."/>
            <person name="Yao A.I."/>
            <person name="Wu D."/>
            <person name="Madern D."/>
            <person name="Eisen J.A."/>
            <person name="Darling A.E."/>
            <person name="Facciotti M.T."/>
        </authorList>
    </citation>
    <scope>NUCLEOTIDE SEQUENCE [LARGE SCALE GENOMIC DNA]</scope>
    <source>
        <strain evidence="3 4">DSM 1307</strain>
    </source>
</reference>
<dbReference type="GO" id="GO:0004519">
    <property type="term" value="F:endonuclease activity"/>
    <property type="evidence" value="ECO:0007669"/>
    <property type="project" value="UniProtKB-KW"/>
</dbReference>
<dbReference type="PROSITE" id="PS51841">
    <property type="entry name" value="LTD"/>
    <property type="match status" value="1"/>
</dbReference>
<dbReference type="InterPro" id="IPR006311">
    <property type="entry name" value="TAT_signal"/>
</dbReference>
<evidence type="ECO:0000256" key="1">
    <source>
        <dbReference type="SAM" id="MobiDB-lite"/>
    </source>
</evidence>
<dbReference type="eggNOG" id="arCOG08231">
    <property type="taxonomic scope" value="Archaea"/>
</dbReference>
<keyword evidence="3" id="KW-0255">Endonuclease</keyword>
<feature type="compositionally biased region" description="Basic and acidic residues" evidence="1">
    <location>
        <begin position="114"/>
        <end position="123"/>
    </location>
</feature>
<name>M0LZB5_HALMO</name>
<feature type="region of interest" description="Disordered" evidence="1">
    <location>
        <begin position="25"/>
        <end position="134"/>
    </location>
</feature>
<dbReference type="PATRIC" id="fig|931277.6.peg.3033"/>
<proteinExistence type="predicted"/>
<dbReference type="RefSeq" id="WP_004056073.1">
    <property type="nucleotide sequence ID" value="NZ_AOMC01000166.1"/>
</dbReference>
<feature type="compositionally biased region" description="Low complexity" evidence="1">
    <location>
        <begin position="48"/>
        <end position="63"/>
    </location>
</feature>
<feature type="compositionally biased region" description="Gly residues" evidence="1">
    <location>
        <begin position="29"/>
        <end position="47"/>
    </location>
</feature>
<dbReference type="PROSITE" id="PS51318">
    <property type="entry name" value="TAT"/>
    <property type="match status" value="1"/>
</dbReference>